<feature type="non-terminal residue" evidence="1">
    <location>
        <position position="1"/>
    </location>
</feature>
<reference evidence="1 2" key="1">
    <citation type="submission" date="2020-06" db="EMBL/GenBank/DDBJ databases">
        <title>Transcriptomic and genomic resources for Thalictrum thalictroides and T. hernandezii: Facilitating candidate gene discovery in an emerging model plant lineage.</title>
        <authorList>
            <person name="Arias T."/>
            <person name="Riano-Pachon D.M."/>
            <person name="Di Stilio V.S."/>
        </authorList>
    </citation>
    <scope>NUCLEOTIDE SEQUENCE [LARGE SCALE GENOMIC DNA]</scope>
    <source>
        <strain evidence="2">cv. WT478/WT964</strain>
        <tissue evidence="1">Leaves</tissue>
    </source>
</reference>
<gene>
    <name evidence="1" type="ORF">FRX31_035037</name>
</gene>
<dbReference type="EMBL" id="JABWDY010044146">
    <property type="protein sequence ID" value="KAF5175376.1"/>
    <property type="molecule type" value="Genomic_DNA"/>
</dbReference>
<comment type="caution">
    <text evidence="1">The sequence shown here is derived from an EMBL/GenBank/DDBJ whole genome shotgun (WGS) entry which is preliminary data.</text>
</comment>
<evidence type="ECO:0000313" key="2">
    <source>
        <dbReference type="Proteomes" id="UP000554482"/>
    </source>
</evidence>
<protein>
    <submittedName>
        <fullName evidence="1">Uncharacterized protein</fullName>
    </submittedName>
</protein>
<name>A0A7J6US71_THATH</name>
<organism evidence="1 2">
    <name type="scientific">Thalictrum thalictroides</name>
    <name type="common">Rue-anemone</name>
    <name type="synonym">Anemone thalictroides</name>
    <dbReference type="NCBI Taxonomy" id="46969"/>
    <lineage>
        <taxon>Eukaryota</taxon>
        <taxon>Viridiplantae</taxon>
        <taxon>Streptophyta</taxon>
        <taxon>Embryophyta</taxon>
        <taxon>Tracheophyta</taxon>
        <taxon>Spermatophyta</taxon>
        <taxon>Magnoliopsida</taxon>
        <taxon>Ranunculales</taxon>
        <taxon>Ranunculaceae</taxon>
        <taxon>Thalictroideae</taxon>
        <taxon>Thalictrum</taxon>
    </lineage>
</organism>
<dbReference type="Proteomes" id="UP000554482">
    <property type="component" value="Unassembled WGS sequence"/>
</dbReference>
<evidence type="ECO:0000313" key="1">
    <source>
        <dbReference type="EMBL" id="KAF5175376.1"/>
    </source>
</evidence>
<sequence length="56" mass="6457">ELENYKKMLEESSVQQVQLKEQSLQTDIALKGNLRKVCDAFDKADSELVKTNQDKE</sequence>
<accession>A0A7J6US71</accession>
<proteinExistence type="predicted"/>
<dbReference type="AlphaFoldDB" id="A0A7J6US71"/>
<keyword evidence="2" id="KW-1185">Reference proteome</keyword>